<proteinExistence type="predicted"/>
<dbReference type="InterPro" id="IPR017946">
    <property type="entry name" value="PLC-like_Pdiesterase_TIM-brl"/>
</dbReference>
<dbReference type="InterPro" id="IPR000909">
    <property type="entry name" value="PLipase_C_PInositol-sp_X_dom"/>
</dbReference>
<protein>
    <recommendedName>
        <fullName evidence="1">Phosphatidylinositol-specific phospholipase C X domain-containing protein</fullName>
    </recommendedName>
</protein>
<feature type="domain" description="Phosphatidylinositol-specific phospholipase C X" evidence="1">
    <location>
        <begin position="28"/>
        <end position="168"/>
    </location>
</feature>
<sequence length="317" mass="36656">MNTPSGEYKDIKYNTNHGITNFNGDIMMPINQYIVKSSYNSAISGKFVSIDMLRFVLSRGCRFLDFEIVFIQDKPYVALTTDPQYTLLDTDNKILLTDILTAVNSFAFTNPSPCPNDPIFIQLRVKSDNERVYTEIAKSIDVALNYRLYKQELNPNTTFNDVMGKAVIIFDNDIHPQYKELSACENPNSDTCYDLTKYVNLTSNSRMSTKRKYLEFLETKKGTILTVMEDNTVNVDSLTIAVPEYFNSAIEDNVFTSSDVAHPNIYTYTDNYNVQMLCYRYYMRDEQLDICEQFFAQHKSAFIPYYIALAFIKRIQQ</sequence>
<dbReference type="Gene3D" id="3.20.20.190">
    <property type="entry name" value="Phosphatidylinositol (PI) phosphodiesterase"/>
    <property type="match status" value="1"/>
</dbReference>
<dbReference type="GO" id="GO:0006629">
    <property type="term" value="P:lipid metabolic process"/>
    <property type="evidence" value="ECO:0007669"/>
    <property type="project" value="InterPro"/>
</dbReference>
<accession>A0A6C0C1V2</accession>
<dbReference type="GO" id="GO:0008081">
    <property type="term" value="F:phosphoric diester hydrolase activity"/>
    <property type="evidence" value="ECO:0007669"/>
    <property type="project" value="InterPro"/>
</dbReference>
<dbReference type="Pfam" id="PF00388">
    <property type="entry name" value="PI-PLC-X"/>
    <property type="match status" value="1"/>
</dbReference>
<dbReference type="PROSITE" id="PS50007">
    <property type="entry name" value="PIPLC_X_DOMAIN"/>
    <property type="match status" value="1"/>
</dbReference>
<dbReference type="SUPFAM" id="SSF51695">
    <property type="entry name" value="PLC-like phosphodiesterases"/>
    <property type="match status" value="1"/>
</dbReference>
<evidence type="ECO:0000313" key="2">
    <source>
        <dbReference type="EMBL" id="QHS98071.1"/>
    </source>
</evidence>
<organism evidence="2">
    <name type="scientific">viral metagenome</name>
    <dbReference type="NCBI Taxonomy" id="1070528"/>
    <lineage>
        <taxon>unclassified sequences</taxon>
        <taxon>metagenomes</taxon>
        <taxon>organismal metagenomes</taxon>
    </lineage>
</organism>
<name>A0A6C0C1V2_9ZZZZ</name>
<dbReference type="EMBL" id="MN739312">
    <property type="protein sequence ID" value="QHS98071.1"/>
    <property type="molecule type" value="Genomic_DNA"/>
</dbReference>
<reference evidence="2" key="1">
    <citation type="journal article" date="2020" name="Nature">
        <title>Giant virus diversity and host interactions through global metagenomics.</title>
        <authorList>
            <person name="Schulz F."/>
            <person name="Roux S."/>
            <person name="Paez-Espino D."/>
            <person name="Jungbluth S."/>
            <person name="Walsh D.A."/>
            <person name="Denef V.J."/>
            <person name="McMahon K.D."/>
            <person name="Konstantinidis K.T."/>
            <person name="Eloe-Fadrosh E.A."/>
            <person name="Kyrpides N.C."/>
            <person name="Woyke T."/>
        </authorList>
    </citation>
    <scope>NUCLEOTIDE SEQUENCE</scope>
    <source>
        <strain evidence="2">GVMAG-M-3300020182-84</strain>
    </source>
</reference>
<dbReference type="AlphaFoldDB" id="A0A6C0C1V2"/>
<evidence type="ECO:0000259" key="1">
    <source>
        <dbReference type="Pfam" id="PF00388"/>
    </source>
</evidence>